<dbReference type="Gene3D" id="1.10.150.240">
    <property type="entry name" value="Putative phosphatase, domain 2"/>
    <property type="match status" value="1"/>
</dbReference>
<keyword evidence="2" id="KW-1185">Reference proteome</keyword>
<sequence length="219" mass="25770">MKYRCLILDHDDTVVKSTPNIHYPSFIEALKVLRPNMEPLCFEKFVEYCFKPGFAELCKDILKFTEEEQQYQYKVWKKYTSTKVPEFYPGFSELITKYKELGGIVCVVSHSESKQINRDYMLNCKLKPDLIFGWDLEEDKRKPSPYPIIEIMKRFNLDSNEILVVDDLKPGLDMAKKCNVSFAAAGWSHVIPEIKDYMKLNSDYYFSQVDSLKEFIFSK</sequence>
<dbReference type="InterPro" id="IPR023198">
    <property type="entry name" value="PGP-like_dom2"/>
</dbReference>
<accession>A0ABP3USG5</accession>
<dbReference type="PANTHER" id="PTHR43434">
    <property type="entry name" value="PHOSPHOGLYCOLATE PHOSPHATASE"/>
    <property type="match status" value="1"/>
</dbReference>
<dbReference type="PANTHER" id="PTHR43434:SF1">
    <property type="entry name" value="PHOSPHOGLYCOLATE PHOSPHATASE"/>
    <property type="match status" value="1"/>
</dbReference>
<dbReference type="SFLD" id="SFLDG01129">
    <property type="entry name" value="C1.5:_HAD__Beta-PGM__Phosphata"/>
    <property type="match status" value="1"/>
</dbReference>
<evidence type="ECO:0008006" key="3">
    <source>
        <dbReference type="Google" id="ProtNLM"/>
    </source>
</evidence>
<dbReference type="CDD" id="cd01427">
    <property type="entry name" value="HAD_like"/>
    <property type="match status" value="1"/>
</dbReference>
<evidence type="ECO:0000313" key="1">
    <source>
        <dbReference type="EMBL" id="GAA0741691.1"/>
    </source>
</evidence>
<dbReference type="InterPro" id="IPR050155">
    <property type="entry name" value="HAD-like_hydrolase_sf"/>
</dbReference>
<reference evidence="2" key="1">
    <citation type="journal article" date="2019" name="Int. J. Syst. Evol. Microbiol.">
        <title>The Global Catalogue of Microorganisms (GCM) 10K type strain sequencing project: providing services to taxonomists for standard genome sequencing and annotation.</title>
        <authorList>
            <consortium name="The Broad Institute Genomics Platform"/>
            <consortium name="The Broad Institute Genome Sequencing Center for Infectious Disease"/>
            <person name="Wu L."/>
            <person name="Ma J."/>
        </authorList>
    </citation>
    <scope>NUCLEOTIDE SEQUENCE [LARGE SCALE GENOMIC DNA]</scope>
    <source>
        <strain evidence="2">JCM 1407</strain>
    </source>
</reference>
<dbReference type="Gene3D" id="3.40.50.1000">
    <property type="entry name" value="HAD superfamily/HAD-like"/>
    <property type="match status" value="1"/>
</dbReference>
<gene>
    <name evidence="1" type="ORF">GCM10008906_23170</name>
</gene>
<dbReference type="Proteomes" id="UP001501510">
    <property type="component" value="Unassembled WGS sequence"/>
</dbReference>
<dbReference type="SFLD" id="SFLDS00003">
    <property type="entry name" value="Haloacid_Dehalogenase"/>
    <property type="match status" value="1"/>
</dbReference>
<dbReference type="InterPro" id="IPR041492">
    <property type="entry name" value="HAD_2"/>
</dbReference>
<dbReference type="Pfam" id="PF13419">
    <property type="entry name" value="HAD_2"/>
    <property type="match status" value="1"/>
</dbReference>
<dbReference type="EMBL" id="BAAACG010000010">
    <property type="protein sequence ID" value="GAA0741691.1"/>
    <property type="molecule type" value="Genomic_DNA"/>
</dbReference>
<evidence type="ECO:0000313" key="2">
    <source>
        <dbReference type="Proteomes" id="UP001501510"/>
    </source>
</evidence>
<protein>
    <recommendedName>
        <fullName evidence="3">Hydrolase</fullName>
    </recommendedName>
</protein>
<organism evidence="1 2">
    <name type="scientific">Clostridium oceanicum</name>
    <dbReference type="NCBI Taxonomy" id="1543"/>
    <lineage>
        <taxon>Bacteria</taxon>
        <taxon>Bacillati</taxon>
        <taxon>Bacillota</taxon>
        <taxon>Clostridia</taxon>
        <taxon>Eubacteriales</taxon>
        <taxon>Clostridiaceae</taxon>
        <taxon>Clostridium</taxon>
    </lineage>
</organism>
<dbReference type="InterPro" id="IPR023214">
    <property type="entry name" value="HAD_sf"/>
</dbReference>
<dbReference type="SUPFAM" id="SSF56784">
    <property type="entry name" value="HAD-like"/>
    <property type="match status" value="1"/>
</dbReference>
<proteinExistence type="predicted"/>
<comment type="caution">
    <text evidence="1">The sequence shown here is derived from an EMBL/GenBank/DDBJ whole genome shotgun (WGS) entry which is preliminary data.</text>
</comment>
<dbReference type="RefSeq" id="WP_343761758.1">
    <property type="nucleotide sequence ID" value="NZ_BAAACG010000010.1"/>
</dbReference>
<dbReference type="InterPro" id="IPR036412">
    <property type="entry name" value="HAD-like_sf"/>
</dbReference>
<name>A0ABP3USG5_9CLOT</name>